<sequence>MYNIAKVAKGEILLYFNDVFDALCRLSADTELSVKNGAELLDRLVKDIVSESAATYASIVLPEDDSGVRDELNVAFSLPKFIPLLQERIQVINPFTRTFLVSWITLLDSIPDLELVAFLPSFLGGLLRFLTDPNTDVHTTTKVVLDRFLSEIRKIAAVKKGIAQSRKSRDEFAARRASVSTSASAGHTDIPTDSPAAEDQADGEDGSGQAWSVTAADDEKQGIDDPEDEWIPGQDVKIEYRQILDILVTYLSESTQEEIQTTTLRWIETFLSISPEDILVFTPRLLAHILPALSHEVDHVKQAAARVNAALMEYVMSLPEEPVTSNGAIEQPQQSSQLPVSISRKDPNTTAIKPPKTPEPPGASSEQDDTQLQGPYSLDFDYEAAVNSLTLQFLHEHEATRVAALAWLINLHRKSPRKILADGTFPALLKTLSDPSEAVVVRDLLLLSQISKNSEESYFTSFMVNLLKLFCTDRRLLETRGNLIIRQLCLTLSAERIYRTMADILEKEEEDIEFASIMVQNLNNNLITAPELADLRKRLRNLDTRDGQTFFTVLFRAWCVNAVATFSLCLLSQAYEQAYNLLQIFADIEMTVTMLIQIDKLVQLLESPVFTYLRMQLLEPERHPFLYKCMYGVLMLLPQSSAFAALKNRLNSVAPIGYLHMASSSARASQPNTPSAVSTFERQNRLKAREDSTIRWSELLDKFKVIQERMRRLQQRALGAANGLEDNRPESTSKLARNSADSLLLGRPGSAASYNKATHAQLPGMNASATSMSVESSMTPSQGPPKHKTFAHRLTGVANRAKGKKP</sequence>
<dbReference type="PANTHER" id="PTHR16023:SF0">
    <property type="entry name" value="PROTEIN VAC14 HOMOLOG"/>
    <property type="match status" value="1"/>
</dbReference>
<dbReference type="PANTHER" id="PTHR16023">
    <property type="entry name" value="TAX1 BINDING PROTEIN-RELATED"/>
    <property type="match status" value="1"/>
</dbReference>
<name>A0A6H0XP51_9PEZI</name>
<accession>A0A6H0XP51</accession>
<dbReference type="InterPro" id="IPR016024">
    <property type="entry name" value="ARM-type_fold"/>
</dbReference>
<dbReference type="Pfam" id="PF11916">
    <property type="entry name" value="Vac14_Fig4_bd"/>
    <property type="match status" value="1"/>
</dbReference>
<evidence type="ECO:0000256" key="1">
    <source>
        <dbReference type="ARBA" id="ARBA00004308"/>
    </source>
</evidence>
<keyword evidence="4" id="KW-0472">Membrane</keyword>
<keyword evidence="8" id="KW-1185">Reference proteome</keyword>
<evidence type="ECO:0000256" key="5">
    <source>
        <dbReference type="SAM" id="MobiDB-lite"/>
    </source>
</evidence>
<comment type="similarity">
    <text evidence="2">Belongs to the VAC14 family.</text>
</comment>
<dbReference type="OrthoDB" id="5574975at2759"/>
<dbReference type="InterPro" id="IPR011989">
    <property type="entry name" value="ARM-like"/>
</dbReference>
<dbReference type="Pfam" id="PF12755">
    <property type="entry name" value="Vac14_Fab1_bd"/>
    <property type="match status" value="1"/>
</dbReference>
<dbReference type="GO" id="GO:0070772">
    <property type="term" value="C:PAS complex"/>
    <property type="evidence" value="ECO:0007669"/>
    <property type="project" value="InterPro"/>
</dbReference>
<feature type="region of interest" description="Disordered" evidence="5">
    <location>
        <begin position="324"/>
        <end position="372"/>
    </location>
</feature>
<feature type="compositionally biased region" description="Polar residues" evidence="5">
    <location>
        <begin position="324"/>
        <end position="340"/>
    </location>
</feature>
<protein>
    <recommendedName>
        <fullName evidence="6">Vacuolar protein 14 C-terminal Fig4-binding domain-containing protein</fullName>
    </recommendedName>
</protein>
<reference evidence="7 8" key="1">
    <citation type="journal article" date="2016" name="Sci. Rep.">
        <title>Peltaster fructicola genome reveals evolution from an invasive phytopathogen to an ectophytic parasite.</title>
        <authorList>
            <person name="Xu C."/>
            <person name="Chen H."/>
            <person name="Gleason M.L."/>
            <person name="Xu J.R."/>
            <person name="Liu H."/>
            <person name="Zhang R."/>
            <person name="Sun G."/>
        </authorList>
    </citation>
    <scope>NUCLEOTIDE SEQUENCE [LARGE SCALE GENOMIC DNA]</scope>
    <source>
        <strain evidence="7 8">LNHT1506</strain>
    </source>
</reference>
<dbReference type="Proteomes" id="UP000503462">
    <property type="component" value="Chromosome 1"/>
</dbReference>
<comment type="subcellular location">
    <subcellularLocation>
        <location evidence="1">Endomembrane system</location>
    </subcellularLocation>
</comment>
<dbReference type="SUPFAM" id="SSF48371">
    <property type="entry name" value="ARM repeat"/>
    <property type="match status" value="1"/>
</dbReference>
<evidence type="ECO:0000256" key="2">
    <source>
        <dbReference type="ARBA" id="ARBA00010225"/>
    </source>
</evidence>
<evidence type="ECO:0000256" key="4">
    <source>
        <dbReference type="ARBA" id="ARBA00023136"/>
    </source>
</evidence>
<evidence type="ECO:0000256" key="3">
    <source>
        <dbReference type="ARBA" id="ARBA00022737"/>
    </source>
</evidence>
<dbReference type="InterPro" id="IPR021841">
    <property type="entry name" value="VAC14_Fig4p-bd"/>
</dbReference>
<evidence type="ECO:0000313" key="8">
    <source>
        <dbReference type="Proteomes" id="UP000503462"/>
    </source>
</evidence>
<dbReference type="GO" id="GO:0000329">
    <property type="term" value="C:fungal-type vacuole membrane"/>
    <property type="evidence" value="ECO:0007669"/>
    <property type="project" value="TreeGrafter"/>
</dbReference>
<evidence type="ECO:0000259" key="6">
    <source>
        <dbReference type="Pfam" id="PF11916"/>
    </source>
</evidence>
<gene>
    <name evidence="7" type="ORF">AMS68_002054</name>
</gene>
<keyword evidence="3" id="KW-0677">Repeat</keyword>
<dbReference type="EMBL" id="CP051139">
    <property type="protein sequence ID" value="QIW96536.1"/>
    <property type="molecule type" value="Genomic_DNA"/>
</dbReference>
<proteinExistence type="inferred from homology"/>
<dbReference type="GO" id="GO:0006661">
    <property type="term" value="P:phosphatidylinositol biosynthetic process"/>
    <property type="evidence" value="ECO:0007669"/>
    <property type="project" value="InterPro"/>
</dbReference>
<dbReference type="Gene3D" id="1.25.10.10">
    <property type="entry name" value="Leucine-rich Repeat Variant"/>
    <property type="match status" value="3"/>
</dbReference>
<feature type="region of interest" description="Disordered" evidence="5">
    <location>
        <begin position="766"/>
        <end position="791"/>
    </location>
</feature>
<feature type="region of interest" description="Disordered" evidence="5">
    <location>
        <begin position="176"/>
        <end position="210"/>
    </location>
</feature>
<feature type="compositionally biased region" description="Polar residues" evidence="5">
    <location>
        <begin position="767"/>
        <end position="781"/>
    </location>
</feature>
<evidence type="ECO:0000313" key="7">
    <source>
        <dbReference type="EMBL" id="QIW96536.1"/>
    </source>
</evidence>
<dbReference type="AlphaFoldDB" id="A0A6H0XP51"/>
<feature type="domain" description="Vacuolar protein 14 C-terminal Fig4-binding" evidence="6">
    <location>
        <begin position="475"/>
        <end position="653"/>
    </location>
</feature>
<dbReference type="InterPro" id="IPR026825">
    <property type="entry name" value="Vac14"/>
</dbReference>
<feature type="compositionally biased region" description="Low complexity" evidence="5">
    <location>
        <begin position="176"/>
        <end position="185"/>
    </location>
</feature>
<organism evidence="7 8">
    <name type="scientific">Peltaster fructicola</name>
    <dbReference type="NCBI Taxonomy" id="286661"/>
    <lineage>
        <taxon>Eukaryota</taxon>
        <taxon>Fungi</taxon>
        <taxon>Dikarya</taxon>
        <taxon>Ascomycota</taxon>
        <taxon>Pezizomycotina</taxon>
        <taxon>Dothideomycetes</taxon>
        <taxon>Dothideomycetes incertae sedis</taxon>
        <taxon>Peltaster</taxon>
    </lineage>
</organism>
<dbReference type="GO" id="GO:0010008">
    <property type="term" value="C:endosome membrane"/>
    <property type="evidence" value="ECO:0007669"/>
    <property type="project" value="TreeGrafter"/>
</dbReference>